<name>A0A356LLT1_9BURK</name>
<dbReference type="GO" id="GO:0005886">
    <property type="term" value="C:plasma membrane"/>
    <property type="evidence" value="ECO:0007669"/>
    <property type="project" value="UniProtKB-SubCell"/>
</dbReference>
<dbReference type="Proteomes" id="UP000264036">
    <property type="component" value="Unassembled WGS sequence"/>
</dbReference>
<feature type="transmembrane region" description="Helical" evidence="6">
    <location>
        <begin position="262"/>
        <end position="283"/>
    </location>
</feature>
<evidence type="ECO:0000256" key="1">
    <source>
        <dbReference type="ARBA" id="ARBA00004651"/>
    </source>
</evidence>
<evidence type="ECO:0000313" key="7">
    <source>
        <dbReference type="EMBL" id="HBP31678.1"/>
    </source>
</evidence>
<proteinExistence type="predicted"/>
<evidence type="ECO:0000256" key="6">
    <source>
        <dbReference type="SAM" id="Phobius"/>
    </source>
</evidence>
<reference evidence="7 8" key="1">
    <citation type="journal article" date="2018" name="Nat. Biotechnol.">
        <title>A standardized bacterial taxonomy based on genome phylogeny substantially revises the tree of life.</title>
        <authorList>
            <person name="Parks D.H."/>
            <person name="Chuvochina M."/>
            <person name="Waite D.W."/>
            <person name="Rinke C."/>
            <person name="Skarshewski A."/>
            <person name="Chaumeil P.A."/>
            <person name="Hugenholtz P."/>
        </authorList>
    </citation>
    <scope>NUCLEOTIDE SEQUENCE [LARGE SCALE GENOMIC DNA]</scope>
    <source>
        <strain evidence="7">UBA10707</strain>
    </source>
</reference>
<dbReference type="InterPro" id="IPR019108">
    <property type="entry name" value="Caa3_assmbl_CtaG-rel"/>
</dbReference>
<feature type="transmembrane region" description="Helical" evidence="6">
    <location>
        <begin position="156"/>
        <end position="175"/>
    </location>
</feature>
<keyword evidence="5 6" id="KW-0472">Membrane</keyword>
<comment type="caution">
    <text evidence="7">The sequence shown here is derived from an EMBL/GenBank/DDBJ whole genome shotgun (WGS) entry which is preliminary data.</text>
</comment>
<dbReference type="EMBL" id="DOEK01000042">
    <property type="protein sequence ID" value="HBP31678.1"/>
    <property type="molecule type" value="Genomic_DNA"/>
</dbReference>
<feature type="transmembrane region" description="Helical" evidence="6">
    <location>
        <begin position="222"/>
        <end position="242"/>
    </location>
</feature>
<protein>
    <submittedName>
        <fullName evidence="7">Uncharacterized protein</fullName>
    </submittedName>
</protein>
<accession>A0A356LLT1</accession>
<keyword evidence="4 6" id="KW-1133">Transmembrane helix</keyword>
<evidence type="ECO:0000256" key="5">
    <source>
        <dbReference type="ARBA" id="ARBA00023136"/>
    </source>
</evidence>
<evidence type="ECO:0000256" key="3">
    <source>
        <dbReference type="ARBA" id="ARBA00022692"/>
    </source>
</evidence>
<sequence>MDLDLMHWLAPWEFSPTLIALFLLAGWLFVRGTRVHRVTLARQLLFWSGFVVLYLSLHTHVDYYAERMFFIHRIQHLVLHHLGPLLIMGAYPGQVMRAGLPLRARVWLRDYRRSFSGRFITGVLTNKILVPFLFVFLVLFWLLPTIQFYSMLDWRLYRLMNWSVVVSGFMYWNLILDRRPYVAPMLTAKTWVGRFFQWTIASGSPAVLSPGARILSPIITMLPQMIVGAVITFTTTDIYPLFDLCGRALPMSAITDQSIGGLTMWIPAAMVETFGLLFALSTMMRLSAKGRQKTGRQMREMRLAQQQLRTV</sequence>
<evidence type="ECO:0000256" key="2">
    <source>
        <dbReference type="ARBA" id="ARBA00022475"/>
    </source>
</evidence>
<feature type="transmembrane region" description="Helical" evidence="6">
    <location>
        <begin position="44"/>
        <end position="61"/>
    </location>
</feature>
<organism evidence="7 8">
    <name type="scientific">Advenella kashmirensis</name>
    <dbReference type="NCBI Taxonomy" id="310575"/>
    <lineage>
        <taxon>Bacteria</taxon>
        <taxon>Pseudomonadati</taxon>
        <taxon>Pseudomonadota</taxon>
        <taxon>Betaproteobacteria</taxon>
        <taxon>Burkholderiales</taxon>
        <taxon>Alcaligenaceae</taxon>
    </lineage>
</organism>
<feature type="transmembrane region" description="Helical" evidence="6">
    <location>
        <begin position="12"/>
        <end position="32"/>
    </location>
</feature>
<keyword evidence="2" id="KW-1003">Cell membrane</keyword>
<dbReference type="AlphaFoldDB" id="A0A356LLT1"/>
<feature type="transmembrane region" description="Helical" evidence="6">
    <location>
        <begin position="128"/>
        <end position="149"/>
    </location>
</feature>
<evidence type="ECO:0000313" key="8">
    <source>
        <dbReference type="Proteomes" id="UP000264036"/>
    </source>
</evidence>
<comment type="subcellular location">
    <subcellularLocation>
        <location evidence="1">Cell membrane</location>
        <topology evidence="1">Multi-pass membrane protein</topology>
    </subcellularLocation>
</comment>
<evidence type="ECO:0000256" key="4">
    <source>
        <dbReference type="ARBA" id="ARBA00022989"/>
    </source>
</evidence>
<gene>
    <name evidence="7" type="ORF">DD666_19980</name>
</gene>
<keyword evidence="3 6" id="KW-0812">Transmembrane</keyword>
<dbReference type="Pfam" id="PF09678">
    <property type="entry name" value="Caa3_CtaG"/>
    <property type="match status" value="2"/>
</dbReference>